<feature type="domain" description="YdhG-like" evidence="1">
    <location>
        <begin position="17"/>
        <end position="114"/>
    </location>
</feature>
<evidence type="ECO:0000313" key="3">
    <source>
        <dbReference type="Proteomes" id="UP001597546"/>
    </source>
</evidence>
<name>A0ABW5TRG8_9SPHI</name>
<dbReference type="InterPro" id="IPR042216">
    <property type="entry name" value="MitoNEET_CISD"/>
</dbReference>
<dbReference type="Gene3D" id="3.40.5.90">
    <property type="entry name" value="CDGSH iron-sulfur domain, mitoNEET-type"/>
    <property type="match status" value="1"/>
</dbReference>
<dbReference type="Pfam" id="PF08818">
    <property type="entry name" value="DUF1801"/>
    <property type="match status" value="1"/>
</dbReference>
<evidence type="ECO:0000313" key="2">
    <source>
        <dbReference type="EMBL" id="MFD2731644.1"/>
    </source>
</evidence>
<dbReference type="InterPro" id="IPR014922">
    <property type="entry name" value="YdhG-like"/>
</dbReference>
<organism evidence="2 3">
    <name type="scientific">Pedobacter alpinus</name>
    <dbReference type="NCBI Taxonomy" id="1590643"/>
    <lineage>
        <taxon>Bacteria</taxon>
        <taxon>Pseudomonadati</taxon>
        <taxon>Bacteroidota</taxon>
        <taxon>Sphingobacteriia</taxon>
        <taxon>Sphingobacteriales</taxon>
        <taxon>Sphingobacteriaceae</taxon>
        <taxon>Pedobacter</taxon>
    </lineage>
</organism>
<reference evidence="3" key="1">
    <citation type="journal article" date="2019" name="Int. J. Syst. Evol. Microbiol.">
        <title>The Global Catalogue of Microorganisms (GCM) 10K type strain sequencing project: providing services to taxonomists for standard genome sequencing and annotation.</title>
        <authorList>
            <consortium name="The Broad Institute Genomics Platform"/>
            <consortium name="The Broad Institute Genome Sequencing Center for Infectious Disease"/>
            <person name="Wu L."/>
            <person name="Ma J."/>
        </authorList>
    </citation>
    <scope>NUCLEOTIDE SEQUENCE [LARGE SCALE GENOMIC DNA]</scope>
    <source>
        <strain evidence="3">KCTC 42456</strain>
    </source>
</reference>
<keyword evidence="3" id="KW-1185">Reference proteome</keyword>
<accession>A0ABW5TRG8</accession>
<dbReference type="SUPFAM" id="SSF159888">
    <property type="entry name" value="YdhG-like"/>
    <property type="match status" value="1"/>
</dbReference>
<comment type="caution">
    <text evidence="2">The sequence shown here is derived from an EMBL/GenBank/DDBJ whole genome shotgun (WGS) entry which is preliminary data.</text>
</comment>
<protein>
    <submittedName>
        <fullName evidence="2">DUF1801 domain-containing protein</fullName>
    </submittedName>
</protein>
<dbReference type="InterPro" id="IPR016786">
    <property type="entry name" value="YdeI_bac"/>
</dbReference>
<dbReference type="Pfam" id="PF13376">
    <property type="entry name" value="OmdA"/>
    <property type="match status" value="1"/>
</dbReference>
<evidence type="ECO:0000259" key="1">
    <source>
        <dbReference type="Pfam" id="PF08818"/>
    </source>
</evidence>
<sequence>MNTNPKVDEFFDKLSQWKPELEKLRAIVLDCQLIEELKWGQPCYTSNNTNVIILANFKAHCAISFLKGVLLNDADQILISPGENSQSVRFVKFTSIKEILKLEPVLKAYLYEAIEIEKLGLKIEKKKPAELVLVKEFQEYLNANAKLKIAFEALTPGRQRAYNMFFESAKQVKTRHTRINKYITQILNGQGINGCTCGMSKKLPYCDGSHKFVV</sequence>
<proteinExistence type="predicted"/>
<dbReference type="Gene3D" id="3.90.1150.200">
    <property type="match status" value="1"/>
</dbReference>
<dbReference type="RefSeq" id="WP_379045621.1">
    <property type="nucleotide sequence ID" value="NZ_JBHSKW010000056.1"/>
</dbReference>
<gene>
    <name evidence="2" type="ORF">ACFSSE_07985</name>
</gene>
<dbReference type="EMBL" id="JBHULV010000024">
    <property type="protein sequence ID" value="MFD2731644.1"/>
    <property type="molecule type" value="Genomic_DNA"/>
</dbReference>
<dbReference type="Proteomes" id="UP001597546">
    <property type="component" value="Unassembled WGS sequence"/>
</dbReference>
<dbReference type="PIRSF" id="PIRSF021308">
    <property type="entry name" value="UCP021308"/>
    <property type="match status" value="1"/>
</dbReference>